<name>X1CP41_9ZZZZ</name>
<reference evidence="1" key="1">
    <citation type="journal article" date="2014" name="Front. Microbiol.">
        <title>High frequency of phylogenetically diverse reductive dehalogenase-homologous genes in deep subseafloor sedimentary metagenomes.</title>
        <authorList>
            <person name="Kawai M."/>
            <person name="Futagami T."/>
            <person name="Toyoda A."/>
            <person name="Takaki Y."/>
            <person name="Nishi S."/>
            <person name="Hori S."/>
            <person name="Arai W."/>
            <person name="Tsubouchi T."/>
            <person name="Morono Y."/>
            <person name="Uchiyama I."/>
            <person name="Ito T."/>
            <person name="Fujiyama A."/>
            <person name="Inagaki F."/>
            <person name="Takami H."/>
        </authorList>
    </citation>
    <scope>NUCLEOTIDE SEQUENCE</scope>
    <source>
        <strain evidence="1">Expedition CK06-06</strain>
    </source>
</reference>
<dbReference type="AlphaFoldDB" id="X1CP41"/>
<dbReference type="EMBL" id="BART01018107">
    <property type="protein sequence ID" value="GAG85991.1"/>
    <property type="molecule type" value="Genomic_DNA"/>
</dbReference>
<sequence>MRYALEKITDMVHYGPMFKRFKEHGGVMDVPTLEKIYKPDVILIQGFRKRVDRWKNLNKTSAPKAVFFSNPHEDLHMRARQLNQAKIDMSLHHIKNWMNRYKPLFAPSHKMRWVPFCINPDMFKDYGFERIYDVAILGAMYQRVYPLRTKIRKTLVGRKDLKIFHRSRPQPRGDPNTTFMRANYAKAIARCKMNIFCTSKFKYAVQKFAETMGCKTLGMADVPLDAEELHFRSDYNFVEINENNFVNKIY</sequence>
<comment type="caution">
    <text evidence="1">The sequence shown here is derived from an EMBL/GenBank/DDBJ whole genome shotgun (WGS) entry which is preliminary data.</text>
</comment>
<gene>
    <name evidence="1" type="ORF">S01H4_34240</name>
</gene>
<feature type="non-terminal residue" evidence="1">
    <location>
        <position position="250"/>
    </location>
</feature>
<proteinExistence type="predicted"/>
<organism evidence="1">
    <name type="scientific">marine sediment metagenome</name>
    <dbReference type="NCBI Taxonomy" id="412755"/>
    <lineage>
        <taxon>unclassified sequences</taxon>
        <taxon>metagenomes</taxon>
        <taxon>ecological metagenomes</taxon>
    </lineage>
</organism>
<evidence type="ECO:0000313" key="1">
    <source>
        <dbReference type="EMBL" id="GAG85991.1"/>
    </source>
</evidence>
<protein>
    <submittedName>
        <fullName evidence="1">Uncharacterized protein</fullName>
    </submittedName>
</protein>
<accession>X1CP41</accession>